<dbReference type="Proteomes" id="UP000799118">
    <property type="component" value="Unassembled WGS sequence"/>
</dbReference>
<dbReference type="EMBL" id="ML769401">
    <property type="protein sequence ID" value="KAE9406637.1"/>
    <property type="molecule type" value="Genomic_DNA"/>
</dbReference>
<evidence type="ECO:0000259" key="2">
    <source>
        <dbReference type="Pfam" id="PF13302"/>
    </source>
</evidence>
<dbReference type="PANTHER" id="PTHR43441">
    <property type="entry name" value="RIBOSOMAL-PROTEIN-SERINE ACETYLTRANSFERASE"/>
    <property type="match status" value="1"/>
</dbReference>
<name>A0A6A4IC19_9AGAR</name>
<proteinExistence type="predicted"/>
<reference evidence="3" key="1">
    <citation type="journal article" date="2019" name="Environ. Microbiol.">
        <title>Fungal ecological strategies reflected in gene transcription - a case study of two litter decomposers.</title>
        <authorList>
            <person name="Barbi F."/>
            <person name="Kohler A."/>
            <person name="Barry K."/>
            <person name="Baskaran P."/>
            <person name="Daum C."/>
            <person name="Fauchery L."/>
            <person name="Ihrmark K."/>
            <person name="Kuo A."/>
            <person name="LaButti K."/>
            <person name="Lipzen A."/>
            <person name="Morin E."/>
            <person name="Grigoriev I.V."/>
            <person name="Henrissat B."/>
            <person name="Lindahl B."/>
            <person name="Martin F."/>
        </authorList>
    </citation>
    <scope>NUCLEOTIDE SEQUENCE</scope>
    <source>
        <strain evidence="3">JB14</strain>
    </source>
</reference>
<dbReference type="InterPro" id="IPR051908">
    <property type="entry name" value="Ribosomal_N-acetyltransferase"/>
</dbReference>
<dbReference type="GO" id="GO:1990189">
    <property type="term" value="F:protein N-terminal-serine acetyltransferase activity"/>
    <property type="evidence" value="ECO:0007669"/>
    <property type="project" value="TreeGrafter"/>
</dbReference>
<dbReference type="OrthoDB" id="41238at2759"/>
<feature type="region of interest" description="Disordered" evidence="1">
    <location>
        <begin position="175"/>
        <end position="198"/>
    </location>
</feature>
<keyword evidence="4" id="KW-1185">Reference proteome</keyword>
<organism evidence="3 4">
    <name type="scientific">Gymnopus androsaceus JB14</name>
    <dbReference type="NCBI Taxonomy" id="1447944"/>
    <lineage>
        <taxon>Eukaryota</taxon>
        <taxon>Fungi</taxon>
        <taxon>Dikarya</taxon>
        <taxon>Basidiomycota</taxon>
        <taxon>Agaricomycotina</taxon>
        <taxon>Agaricomycetes</taxon>
        <taxon>Agaricomycetidae</taxon>
        <taxon>Agaricales</taxon>
        <taxon>Marasmiineae</taxon>
        <taxon>Omphalotaceae</taxon>
        <taxon>Gymnopus</taxon>
    </lineage>
</organism>
<dbReference type="InterPro" id="IPR000182">
    <property type="entry name" value="GNAT_dom"/>
</dbReference>
<evidence type="ECO:0000256" key="1">
    <source>
        <dbReference type="SAM" id="MobiDB-lite"/>
    </source>
</evidence>
<dbReference type="SUPFAM" id="SSF55729">
    <property type="entry name" value="Acyl-CoA N-acyltransferases (Nat)"/>
    <property type="match status" value="1"/>
</dbReference>
<evidence type="ECO:0000313" key="3">
    <source>
        <dbReference type="EMBL" id="KAE9406637.1"/>
    </source>
</evidence>
<feature type="domain" description="N-acetyltransferase" evidence="2">
    <location>
        <begin position="23"/>
        <end position="164"/>
    </location>
</feature>
<dbReference type="PANTHER" id="PTHR43441:SF5">
    <property type="entry name" value="FAMILY ACETYLTRANSFERASE, PUTATIVE-RELATED"/>
    <property type="match status" value="1"/>
</dbReference>
<sequence>MFSSVKDDNFCFPIPDVLETEKLKLVPFIPSLHADDITNAADTNTWRYLRFGPYTSTQDFIEQYYEARVHPNNGYTVFVGLDKTRLSSNGDPIIAGMTGYIHTSRDELCTELMVLVLPQFQHTHVASHMIGLLLRYALNLPTDSEKAYVNNKSSIGLAMKMGMRMEGLKRWAGVLQPGKEDGSNGHSTRQGDPRGGQCGGDTAWLAICWDEWEEGGKKKLEEILMR</sequence>
<dbReference type="InterPro" id="IPR016181">
    <property type="entry name" value="Acyl_CoA_acyltransferase"/>
</dbReference>
<gene>
    <name evidence="3" type="ORF">BT96DRAFT_875579</name>
</gene>
<evidence type="ECO:0000313" key="4">
    <source>
        <dbReference type="Proteomes" id="UP000799118"/>
    </source>
</evidence>
<dbReference type="AlphaFoldDB" id="A0A6A4IC19"/>
<accession>A0A6A4IC19</accession>
<dbReference type="Gene3D" id="3.40.630.30">
    <property type="match status" value="1"/>
</dbReference>
<dbReference type="Pfam" id="PF13302">
    <property type="entry name" value="Acetyltransf_3"/>
    <property type="match status" value="1"/>
</dbReference>
<protein>
    <recommendedName>
        <fullName evidence="2">N-acetyltransferase domain-containing protein</fullName>
    </recommendedName>
</protein>
<dbReference type="GO" id="GO:0008999">
    <property type="term" value="F:protein-N-terminal-alanine acetyltransferase activity"/>
    <property type="evidence" value="ECO:0007669"/>
    <property type="project" value="TreeGrafter"/>
</dbReference>